<gene>
    <name evidence="2" type="ORF">RUM44_000263</name>
</gene>
<protein>
    <submittedName>
        <fullName evidence="2">Uncharacterized protein</fullName>
    </submittedName>
</protein>
<evidence type="ECO:0000313" key="3">
    <source>
        <dbReference type="Proteomes" id="UP001359485"/>
    </source>
</evidence>
<proteinExistence type="predicted"/>
<accession>A0ABR1B4Z9</accession>
<keyword evidence="3" id="KW-1185">Reference proteome</keyword>
<dbReference type="Proteomes" id="UP001359485">
    <property type="component" value="Unassembled WGS sequence"/>
</dbReference>
<comment type="caution">
    <text evidence="2">The sequence shown here is derived from an EMBL/GenBank/DDBJ whole genome shotgun (WGS) entry which is preliminary data.</text>
</comment>
<feature type="compositionally biased region" description="Polar residues" evidence="1">
    <location>
        <begin position="136"/>
        <end position="145"/>
    </location>
</feature>
<feature type="region of interest" description="Disordered" evidence="1">
    <location>
        <begin position="1"/>
        <end position="53"/>
    </location>
</feature>
<feature type="region of interest" description="Disordered" evidence="1">
    <location>
        <begin position="94"/>
        <end position="151"/>
    </location>
</feature>
<organism evidence="2 3">
    <name type="scientific">Polyplax serrata</name>
    <name type="common">Common mouse louse</name>
    <dbReference type="NCBI Taxonomy" id="468196"/>
    <lineage>
        <taxon>Eukaryota</taxon>
        <taxon>Metazoa</taxon>
        <taxon>Ecdysozoa</taxon>
        <taxon>Arthropoda</taxon>
        <taxon>Hexapoda</taxon>
        <taxon>Insecta</taxon>
        <taxon>Pterygota</taxon>
        <taxon>Neoptera</taxon>
        <taxon>Paraneoptera</taxon>
        <taxon>Psocodea</taxon>
        <taxon>Troctomorpha</taxon>
        <taxon>Phthiraptera</taxon>
        <taxon>Anoplura</taxon>
        <taxon>Polyplacidae</taxon>
        <taxon>Polyplax</taxon>
    </lineage>
</organism>
<name>A0ABR1B4Z9_POLSC</name>
<feature type="compositionally biased region" description="Polar residues" evidence="1">
    <location>
        <begin position="34"/>
        <end position="43"/>
    </location>
</feature>
<reference evidence="2 3" key="1">
    <citation type="submission" date="2023-09" db="EMBL/GenBank/DDBJ databases">
        <title>Genomes of two closely related lineages of the louse Polyplax serrata with different host specificities.</title>
        <authorList>
            <person name="Martinu J."/>
            <person name="Tarabai H."/>
            <person name="Stefka J."/>
            <person name="Hypsa V."/>
        </authorList>
    </citation>
    <scope>NUCLEOTIDE SEQUENCE [LARGE SCALE GENOMIC DNA]</scope>
    <source>
        <strain evidence="2">98ZLc_SE</strain>
    </source>
</reference>
<evidence type="ECO:0000256" key="1">
    <source>
        <dbReference type="SAM" id="MobiDB-lite"/>
    </source>
</evidence>
<evidence type="ECO:0000313" key="2">
    <source>
        <dbReference type="EMBL" id="KAK6635014.1"/>
    </source>
</evidence>
<sequence length="151" mass="17001">MKLMNAFGGRRNPNGDNRTFKNPKNLDVEEESQNYRTELQTGNPDEDSFPSSMAELSGVHKDADVKKALSTFQGCHHQCGSPLSRRPFQADVKIGDFPGLSEQLDGSSNSSRKDKLFHPEKKKVKMMGNAEKARDTVSNLRPSDNQTKRWF</sequence>
<dbReference type="EMBL" id="JAWJWF010000003">
    <property type="protein sequence ID" value="KAK6635014.1"/>
    <property type="molecule type" value="Genomic_DNA"/>
</dbReference>